<organism evidence="3 4">
    <name type="scientific">Mycolicibacterium frederiksbergense</name>
    <dbReference type="NCBI Taxonomy" id="117567"/>
    <lineage>
        <taxon>Bacteria</taxon>
        <taxon>Bacillati</taxon>
        <taxon>Actinomycetota</taxon>
        <taxon>Actinomycetes</taxon>
        <taxon>Mycobacteriales</taxon>
        <taxon>Mycobacteriaceae</taxon>
        <taxon>Mycolicibacterium</taxon>
    </lineage>
</organism>
<feature type="domain" description="Lactate/malate dehydrogenase C-terminal" evidence="2">
    <location>
        <begin position="3"/>
        <end position="84"/>
    </location>
</feature>
<dbReference type="InterPro" id="IPR022383">
    <property type="entry name" value="Lactate/malate_DH_C"/>
</dbReference>
<dbReference type="SUPFAM" id="SSF56327">
    <property type="entry name" value="LDH C-terminal domain-like"/>
    <property type="match status" value="1"/>
</dbReference>
<reference evidence="3 4" key="1">
    <citation type="submission" date="2023-04" db="EMBL/GenBank/DDBJ databases">
        <title>Forest soil microbial communities from Buena Vista Peninsula, Colon Province, Panama.</title>
        <authorList>
            <person name="Bouskill N."/>
        </authorList>
    </citation>
    <scope>NUCLEOTIDE SEQUENCE [LARGE SCALE GENOMIC DNA]</scope>
    <source>
        <strain evidence="3 4">AC80</strain>
    </source>
</reference>
<gene>
    <name evidence="3" type="ORF">M2272_005003</name>
</gene>
<name>A0ABT6L5W1_9MYCO</name>
<evidence type="ECO:0000313" key="3">
    <source>
        <dbReference type="EMBL" id="MDH6198344.1"/>
    </source>
</evidence>
<dbReference type="Gene3D" id="3.90.110.10">
    <property type="entry name" value="Lactate dehydrogenase/glycoside hydrolase, family 4, C-terminal"/>
    <property type="match status" value="1"/>
</dbReference>
<evidence type="ECO:0000259" key="2">
    <source>
        <dbReference type="Pfam" id="PF02866"/>
    </source>
</evidence>
<sequence length="88" mass="9244">MTTSTNLAIGLSTARIIEAIRGHQHRVLPVSTVQTGAYGITDVCLSLPTVVSETGAGQVLEIPLSELELQGLHASAATLRDAWNSVHP</sequence>
<dbReference type="EMBL" id="JARXVE010000010">
    <property type="protein sequence ID" value="MDH6198344.1"/>
    <property type="molecule type" value="Genomic_DNA"/>
</dbReference>
<dbReference type="Proteomes" id="UP001160130">
    <property type="component" value="Unassembled WGS sequence"/>
</dbReference>
<dbReference type="Pfam" id="PF02866">
    <property type="entry name" value="Ldh_1_C"/>
    <property type="match status" value="1"/>
</dbReference>
<proteinExistence type="inferred from homology"/>
<dbReference type="PANTHER" id="PTHR43128:SF16">
    <property type="entry name" value="L-LACTATE DEHYDROGENASE"/>
    <property type="match status" value="1"/>
</dbReference>
<evidence type="ECO:0000313" key="4">
    <source>
        <dbReference type="Proteomes" id="UP001160130"/>
    </source>
</evidence>
<comment type="similarity">
    <text evidence="1">Belongs to the LDH/MDH superfamily. LDH family.</text>
</comment>
<dbReference type="PANTHER" id="PTHR43128">
    <property type="entry name" value="L-2-HYDROXYCARBOXYLATE DEHYDROGENASE (NAD(P)(+))"/>
    <property type="match status" value="1"/>
</dbReference>
<comment type="caution">
    <text evidence="3">The sequence shown here is derived from an EMBL/GenBank/DDBJ whole genome shotgun (WGS) entry which is preliminary data.</text>
</comment>
<protein>
    <submittedName>
        <fullName evidence="3">Malate/lactate dehydrogenase</fullName>
    </submittedName>
</protein>
<evidence type="ECO:0000256" key="1">
    <source>
        <dbReference type="ARBA" id="ARBA00006054"/>
    </source>
</evidence>
<keyword evidence="4" id="KW-1185">Reference proteome</keyword>
<accession>A0ABT6L5W1</accession>
<dbReference type="InterPro" id="IPR015955">
    <property type="entry name" value="Lactate_DH/Glyco_Ohase_4_C"/>
</dbReference>